<dbReference type="SMR" id="A0A069SNA4"/>
<dbReference type="EMBL" id="JNHM01000003">
    <property type="protein sequence ID" value="KDS56655.1"/>
    <property type="molecule type" value="Genomic_DNA"/>
</dbReference>
<evidence type="ECO:0000313" key="6">
    <source>
        <dbReference type="EMBL" id="KDS56655.1"/>
    </source>
</evidence>
<name>A0A069SNA4_PHOVU</name>
<accession>A0A069SNA4</accession>
<keyword evidence="3" id="KW-0804">Transcription</keyword>
<dbReference type="PROSITE" id="PS50042">
    <property type="entry name" value="CNMP_BINDING_3"/>
    <property type="match status" value="1"/>
</dbReference>
<evidence type="ECO:0000256" key="1">
    <source>
        <dbReference type="ARBA" id="ARBA00023015"/>
    </source>
</evidence>
<evidence type="ECO:0000313" key="7">
    <source>
        <dbReference type="Proteomes" id="UP000027661"/>
    </source>
</evidence>
<reference evidence="6 7" key="1">
    <citation type="submission" date="2014-04" db="EMBL/GenBank/DDBJ databases">
        <authorList>
            <person name="Sears C."/>
            <person name="Carroll K."/>
            <person name="Sack B.R."/>
            <person name="Qadri F."/>
            <person name="Myers L.L."/>
            <person name="Chung G.-T."/>
            <person name="Escheverria P."/>
            <person name="Fraser C.M."/>
            <person name="Sadzewicz L."/>
            <person name="Shefchek K.A."/>
            <person name="Tallon L."/>
            <person name="Das S.P."/>
            <person name="Daugherty S."/>
            <person name="Mongodin E.F."/>
        </authorList>
    </citation>
    <scope>NUCLEOTIDE SEQUENCE [LARGE SCALE GENOMIC DNA]</scope>
    <source>
        <strain evidence="6 7">3975 RP4</strain>
    </source>
</reference>
<dbReference type="CDD" id="cd00038">
    <property type="entry name" value="CAP_ED"/>
    <property type="match status" value="1"/>
</dbReference>
<dbReference type="Pfam" id="PF00027">
    <property type="entry name" value="cNMP_binding"/>
    <property type="match status" value="1"/>
</dbReference>
<dbReference type="Proteomes" id="UP000027661">
    <property type="component" value="Unassembled WGS sequence"/>
</dbReference>
<dbReference type="GO" id="GO:0006355">
    <property type="term" value="P:regulation of DNA-templated transcription"/>
    <property type="evidence" value="ECO:0007669"/>
    <property type="project" value="InterPro"/>
</dbReference>
<dbReference type="InterPro" id="IPR000595">
    <property type="entry name" value="cNMP-bd_dom"/>
</dbReference>
<protein>
    <submittedName>
        <fullName evidence="6">Transcription regulator, CRP family</fullName>
    </submittedName>
</protein>
<dbReference type="InterPro" id="IPR018488">
    <property type="entry name" value="cNMP-bd_CS"/>
</dbReference>
<dbReference type="InterPro" id="IPR012318">
    <property type="entry name" value="HTH_CRP"/>
</dbReference>
<keyword evidence="1" id="KW-0805">Transcription regulation</keyword>
<dbReference type="Gene3D" id="2.60.120.10">
    <property type="entry name" value="Jelly Rolls"/>
    <property type="match status" value="1"/>
</dbReference>
<dbReference type="SUPFAM" id="SSF51206">
    <property type="entry name" value="cAMP-binding domain-like"/>
    <property type="match status" value="1"/>
</dbReference>
<proteinExistence type="predicted"/>
<evidence type="ECO:0000259" key="4">
    <source>
        <dbReference type="PROSITE" id="PS50042"/>
    </source>
</evidence>
<dbReference type="Pfam" id="PF13545">
    <property type="entry name" value="HTH_Crp_2"/>
    <property type="match status" value="1"/>
</dbReference>
<dbReference type="InterPro" id="IPR036390">
    <property type="entry name" value="WH_DNA-bd_sf"/>
</dbReference>
<dbReference type="RefSeq" id="WP_005844724.1">
    <property type="nucleotide sequence ID" value="NZ_JNHM01000003.1"/>
</dbReference>
<evidence type="ECO:0000259" key="5">
    <source>
        <dbReference type="PROSITE" id="PS51063"/>
    </source>
</evidence>
<dbReference type="PROSITE" id="PS51063">
    <property type="entry name" value="HTH_CRP_2"/>
    <property type="match status" value="1"/>
</dbReference>
<comment type="caution">
    <text evidence="6">The sequence shown here is derived from an EMBL/GenBank/DDBJ whole genome shotgun (WGS) entry which is preliminary data.</text>
</comment>
<dbReference type="InterPro" id="IPR014710">
    <property type="entry name" value="RmlC-like_jellyroll"/>
</dbReference>
<dbReference type="GO" id="GO:0003677">
    <property type="term" value="F:DNA binding"/>
    <property type="evidence" value="ECO:0007669"/>
    <property type="project" value="UniProtKB-KW"/>
</dbReference>
<dbReference type="GeneID" id="5303591"/>
<dbReference type="SUPFAM" id="SSF46785">
    <property type="entry name" value="Winged helix' DNA-binding domain"/>
    <property type="match status" value="1"/>
</dbReference>
<feature type="domain" description="Cyclic nucleotide-binding" evidence="4">
    <location>
        <begin position="14"/>
        <end position="113"/>
    </location>
</feature>
<evidence type="ECO:0000256" key="3">
    <source>
        <dbReference type="ARBA" id="ARBA00023163"/>
    </source>
</evidence>
<dbReference type="AlphaFoldDB" id="A0A069SNA4"/>
<gene>
    <name evidence="6" type="ORF">M099_0207</name>
</gene>
<sequence>MEITMYDTLLQLPLFQGLCKNDFTNIIGKVKLHFRKYNADDIIVEQGAPCTQLIFLLNGEIISQTTDNRHSYALFETFGSPFVIEPYSLFGMQTNYTATYKARTDINIVTIDKLFVLNELNNYEIFRLNYLNILSNRAQVAYEKLWNSHIGNTEEKILNFLVLRSMKPEGKKILKIKMEDLASLIDETRINVSKVLNDLQEQGLVQLSRKEISIPALEKLTEKNK</sequence>
<feature type="domain" description="HTH crp-type" evidence="5">
    <location>
        <begin position="151"/>
        <end position="218"/>
    </location>
</feature>
<organism evidence="6 7">
    <name type="scientific">Phocaeicola vulgatus str. 3975 RP4</name>
    <dbReference type="NCBI Taxonomy" id="1339352"/>
    <lineage>
        <taxon>Bacteria</taxon>
        <taxon>Pseudomonadati</taxon>
        <taxon>Bacteroidota</taxon>
        <taxon>Bacteroidia</taxon>
        <taxon>Bacteroidales</taxon>
        <taxon>Bacteroidaceae</taxon>
        <taxon>Phocaeicola</taxon>
    </lineage>
</organism>
<dbReference type="InterPro" id="IPR018490">
    <property type="entry name" value="cNMP-bd_dom_sf"/>
</dbReference>
<dbReference type="PROSITE" id="PS00888">
    <property type="entry name" value="CNMP_BINDING_1"/>
    <property type="match status" value="1"/>
</dbReference>
<keyword evidence="2" id="KW-0238">DNA-binding</keyword>
<evidence type="ECO:0000256" key="2">
    <source>
        <dbReference type="ARBA" id="ARBA00023125"/>
    </source>
</evidence>
<dbReference type="PATRIC" id="fig|1339352.3.peg.199"/>